<reference evidence="1 2" key="1">
    <citation type="submission" date="2012-08" db="EMBL/GenBank/DDBJ databases">
        <title>The genome of cave-isolated P. fluorescens strain R124 demonstrates phenotypic adaptation to the mineral environment.</title>
        <authorList>
            <person name="Barton M.D."/>
            <person name="Petronio M."/>
            <person name="Giarrizzo J.G."/>
            <person name="Bowling B.V."/>
            <person name="Barton H.A."/>
        </authorList>
    </citation>
    <scope>NUCLEOTIDE SEQUENCE [LARGE SCALE GENOMIC DNA]</scope>
    <source>
        <strain evidence="1 2">R124</strain>
    </source>
</reference>
<proteinExistence type="predicted"/>
<dbReference type="SUPFAM" id="SSF47413">
    <property type="entry name" value="lambda repressor-like DNA-binding domains"/>
    <property type="match status" value="1"/>
</dbReference>
<protein>
    <recommendedName>
        <fullName evidence="3">HTH cro/C1-type domain-containing protein</fullName>
    </recommendedName>
</protein>
<evidence type="ECO:0008006" key="3">
    <source>
        <dbReference type="Google" id="ProtNLM"/>
    </source>
</evidence>
<dbReference type="CDD" id="cd00093">
    <property type="entry name" value="HTH_XRE"/>
    <property type="match status" value="1"/>
</dbReference>
<dbReference type="Proteomes" id="UP000006045">
    <property type="component" value="Chromosome"/>
</dbReference>
<organism evidence="1 2">
    <name type="scientific">Pseudomonas fluorescens R124</name>
    <dbReference type="NCBI Taxonomy" id="743713"/>
    <lineage>
        <taxon>Bacteria</taxon>
        <taxon>Pseudomonadati</taxon>
        <taxon>Pseudomonadota</taxon>
        <taxon>Gammaproteobacteria</taxon>
        <taxon>Pseudomonadales</taxon>
        <taxon>Pseudomonadaceae</taxon>
        <taxon>Pseudomonas</taxon>
    </lineage>
</organism>
<dbReference type="GO" id="GO:0003677">
    <property type="term" value="F:DNA binding"/>
    <property type="evidence" value="ECO:0007669"/>
    <property type="project" value="InterPro"/>
</dbReference>
<sequence length="65" mass="7129">MVHALLISRLAAQLRIKRLNRGLTQAQLADLAIEKGTHSVGMNVYARIIAALDCEHRRSGSDAYA</sequence>
<accession>A0A7U9GUG2</accession>
<gene>
    <name evidence="1" type="ORF">I1A_004857</name>
</gene>
<dbReference type="EMBL" id="CM001561">
    <property type="protein sequence ID" value="EJZ60492.1"/>
    <property type="molecule type" value="Genomic_DNA"/>
</dbReference>
<dbReference type="AlphaFoldDB" id="A0A7U9GUG2"/>
<dbReference type="InterPro" id="IPR010982">
    <property type="entry name" value="Lambda_DNA-bd_dom_sf"/>
</dbReference>
<dbReference type="InterPro" id="IPR001387">
    <property type="entry name" value="Cro/C1-type_HTH"/>
</dbReference>
<evidence type="ECO:0000313" key="2">
    <source>
        <dbReference type="Proteomes" id="UP000006045"/>
    </source>
</evidence>
<name>A0A7U9GUG2_PSEFL</name>
<evidence type="ECO:0000313" key="1">
    <source>
        <dbReference type="EMBL" id="EJZ60492.1"/>
    </source>
</evidence>